<dbReference type="PANTHER" id="PTHR10340:SF34">
    <property type="entry name" value="SPHINGOMYELIN PHOSPHODIESTERASE"/>
    <property type="match status" value="1"/>
</dbReference>
<dbReference type="InterPro" id="IPR004843">
    <property type="entry name" value="Calcineurin-like_PHP"/>
</dbReference>
<comment type="caution">
    <text evidence="17">The sequence shown here is derived from an EMBL/GenBank/DDBJ whole genome shotgun (WGS) entry which is preliminary data.</text>
</comment>
<comment type="similarity">
    <text evidence="2 12">Belongs to the acid sphingomyelinase family.</text>
</comment>
<dbReference type="InterPro" id="IPR041805">
    <property type="entry name" value="ASMase/PPN1_MPP"/>
</dbReference>
<evidence type="ECO:0000256" key="14">
    <source>
        <dbReference type="PIRSR" id="PIRSR000948-2"/>
    </source>
</evidence>
<dbReference type="SMART" id="SM00741">
    <property type="entry name" value="SapB"/>
    <property type="match status" value="1"/>
</dbReference>
<keyword evidence="7 13" id="KW-0862">Zinc</keyword>
<comment type="subcellular location">
    <subcellularLocation>
        <location evidence="1">Secreted</location>
    </subcellularLocation>
</comment>
<feature type="disulfide bond" evidence="14">
    <location>
        <begin position="69"/>
        <end position="134"/>
    </location>
</feature>
<keyword evidence="3" id="KW-0964">Secreted</keyword>
<feature type="disulfide bond" evidence="14">
    <location>
        <begin position="97"/>
        <end position="108"/>
    </location>
</feature>
<evidence type="ECO:0000259" key="16">
    <source>
        <dbReference type="PROSITE" id="PS50015"/>
    </source>
</evidence>
<evidence type="ECO:0000256" key="1">
    <source>
        <dbReference type="ARBA" id="ARBA00004613"/>
    </source>
</evidence>
<feature type="binding site" evidence="13">
    <location>
        <position position="297"/>
    </location>
    <ligand>
        <name>Zn(2+)</name>
        <dbReference type="ChEBI" id="CHEBI:29105"/>
        <label>2</label>
    </ligand>
</feature>
<sequence>MALVLLHLGISLSVSLFLLMVSSAPLFFKQHPGSLISNLASLDFKKAAEEREYECGAITKFSAIDCDICKLFVNILQLLIKQGSTQEDVVKVSTAICKNFKIEDKRVCESITIEFKDELFGVAERLVLTPNEVCGIILGDTCGTPYDPASMWNVTLPNVPKPPVKPPIPPKEGSPRLRVLHLTDIHLDQKYIQGSNAVCGEPLCCRVDDGPPAPDQDGAGKWGDYRGCDTPYILLDSLFTHLKSIQDQFDYIVFTGDLPPHNVWNQSREDQLGVLHIVAEMFLTHLPGKMVFHALGNHESAPVNSFPPPFITGNQSETWLYSALAVTWDYWLPESTFSTILKGGFYSVRPFPGLKIISLNMNFCNNGNWWLLINTTDPAGQLEWFIYELQESENIGEKVHVIGHIYPGSGSCIKAYSWNYYKIMNRYESTITGQFFGHSHADLFEVMYDDVNFTRPTGVVYIPGSVTTYTDLNPGYRIYEIDGNYTGSSWQVLDFTNYYLNLTETNQSGNPEWKMEYNAKTAYAMNHLYPEDWNDLIYRMKDDDDLFQEFYRHNSKSAVLTPCTGNCKKGLLCDLKTGRSHDPNLCNDL</sequence>
<keyword evidence="6 12" id="KW-0378">Hydrolase</keyword>
<evidence type="ECO:0000256" key="2">
    <source>
        <dbReference type="ARBA" id="ARBA00008234"/>
    </source>
</evidence>
<dbReference type="InterPro" id="IPR045473">
    <property type="entry name" value="ASM_C"/>
</dbReference>
<evidence type="ECO:0000256" key="3">
    <source>
        <dbReference type="ARBA" id="ARBA00022525"/>
    </source>
</evidence>
<evidence type="ECO:0000256" key="6">
    <source>
        <dbReference type="ARBA" id="ARBA00022801"/>
    </source>
</evidence>
<dbReference type="GO" id="GO:0016020">
    <property type="term" value="C:membrane"/>
    <property type="evidence" value="ECO:0007669"/>
    <property type="project" value="GOC"/>
</dbReference>
<organism evidence="17 18">
    <name type="scientific">Potamilus streckersoni</name>
    <dbReference type="NCBI Taxonomy" id="2493646"/>
    <lineage>
        <taxon>Eukaryota</taxon>
        <taxon>Metazoa</taxon>
        <taxon>Spiralia</taxon>
        <taxon>Lophotrochozoa</taxon>
        <taxon>Mollusca</taxon>
        <taxon>Bivalvia</taxon>
        <taxon>Autobranchia</taxon>
        <taxon>Heteroconchia</taxon>
        <taxon>Palaeoheterodonta</taxon>
        <taxon>Unionida</taxon>
        <taxon>Unionoidea</taxon>
        <taxon>Unionidae</taxon>
        <taxon>Ambleminae</taxon>
        <taxon>Lampsilini</taxon>
        <taxon>Potamilus</taxon>
    </lineage>
</organism>
<feature type="signal peptide" evidence="15">
    <location>
        <begin position="1"/>
        <end position="23"/>
    </location>
</feature>
<evidence type="ECO:0000313" key="17">
    <source>
        <dbReference type="EMBL" id="KAK3606494.1"/>
    </source>
</evidence>
<dbReference type="Gene3D" id="1.10.225.10">
    <property type="entry name" value="Saposin-like"/>
    <property type="match status" value="1"/>
</dbReference>
<dbReference type="PIRSF" id="PIRSF000948">
    <property type="entry name" value="Sphingomy_PDE"/>
    <property type="match status" value="1"/>
</dbReference>
<feature type="chain" id="PRO_5042268904" description="Sphingomyelin phosphodiesterase" evidence="15">
    <location>
        <begin position="24"/>
        <end position="589"/>
    </location>
</feature>
<evidence type="ECO:0000256" key="8">
    <source>
        <dbReference type="ARBA" id="ARBA00023157"/>
    </source>
</evidence>
<feature type="disulfide bond" evidence="14">
    <location>
        <begin position="199"/>
        <end position="204"/>
    </location>
</feature>
<keyword evidence="8 14" id="KW-1015">Disulfide bond</keyword>
<dbReference type="GO" id="GO:0006685">
    <property type="term" value="P:sphingomyelin catabolic process"/>
    <property type="evidence" value="ECO:0007669"/>
    <property type="project" value="UniProtKB-UniRule"/>
</dbReference>
<evidence type="ECO:0000256" key="4">
    <source>
        <dbReference type="ARBA" id="ARBA00022723"/>
    </source>
</evidence>
<dbReference type="SUPFAM" id="SSF56300">
    <property type="entry name" value="Metallo-dependent phosphatases"/>
    <property type="match status" value="1"/>
</dbReference>
<evidence type="ECO:0000256" key="5">
    <source>
        <dbReference type="ARBA" id="ARBA00022729"/>
    </source>
</evidence>
<feature type="binding site" evidence="13">
    <location>
        <position position="186"/>
    </location>
    <ligand>
        <name>Zn(2+)</name>
        <dbReference type="ChEBI" id="CHEBI:29105"/>
        <label>1</label>
    </ligand>
</feature>
<feature type="binding site" evidence="13">
    <location>
        <position position="438"/>
    </location>
    <ligand>
        <name>Zn(2+)</name>
        <dbReference type="ChEBI" id="CHEBI:29105"/>
        <label>2</label>
    </ligand>
</feature>
<dbReference type="PROSITE" id="PS50015">
    <property type="entry name" value="SAP_B"/>
    <property type="match status" value="1"/>
</dbReference>
<dbReference type="Proteomes" id="UP001195483">
    <property type="component" value="Unassembled WGS sequence"/>
</dbReference>
<keyword evidence="18" id="KW-1185">Reference proteome</keyword>
<reference evidence="17" key="3">
    <citation type="submission" date="2023-05" db="EMBL/GenBank/DDBJ databases">
        <authorList>
            <person name="Smith C.H."/>
        </authorList>
    </citation>
    <scope>NUCLEOTIDE SEQUENCE</scope>
    <source>
        <strain evidence="17">CHS0354</strain>
        <tissue evidence="17">Mantle</tissue>
    </source>
</reference>
<dbReference type="InterPro" id="IPR008139">
    <property type="entry name" value="SaposinB_dom"/>
</dbReference>
<feature type="disulfide bond" evidence="14">
    <location>
        <begin position="205"/>
        <end position="228"/>
    </location>
</feature>
<dbReference type="InterPro" id="IPR029052">
    <property type="entry name" value="Metallo-depent_PP-like"/>
</dbReference>
<dbReference type="InterPro" id="IPR011001">
    <property type="entry name" value="Saposin-like"/>
</dbReference>
<feature type="disulfide bond" evidence="14">
    <location>
        <begin position="66"/>
        <end position="142"/>
    </location>
</feature>
<feature type="binding site" evidence="13">
    <location>
        <position position="257"/>
    </location>
    <ligand>
        <name>Zn(2+)</name>
        <dbReference type="ChEBI" id="CHEBI:29105"/>
        <label>2</label>
    </ligand>
</feature>
<dbReference type="GO" id="GO:0046872">
    <property type="term" value="F:metal ion binding"/>
    <property type="evidence" value="ECO:0007669"/>
    <property type="project" value="UniProtKB-KW"/>
</dbReference>
<evidence type="ECO:0000256" key="11">
    <source>
        <dbReference type="ARBA" id="ARBA00047268"/>
    </source>
</evidence>
<dbReference type="GO" id="GO:0016798">
    <property type="term" value="F:hydrolase activity, acting on glycosyl bonds"/>
    <property type="evidence" value="ECO:0007669"/>
    <property type="project" value="UniProtKB-KW"/>
</dbReference>
<protein>
    <recommendedName>
        <fullName evidence="12">Sphingomyelin phosphodiesterase</fullName>
    </recommendedName>
</protein>
<dbReference type="GO" id="GO:0005615">
    <property type="term" value="C:extracellular space"/>
    <property type="evidence" value="ECO:0007669"/>
    <property type="project" value="TreeGrafter"/>
</dbReference>
<reference evidence="17" key="2">
    <citation type="journal article" date="2021" name="Genome Biol. Evol.">
        <title>Developing a high-quality reference genome for a parasitic bivalve with doubly uniparental inheritance (Bivalvia: Unionida).</title>
        <authorList>
            <person name="Smith C.H."/>
        </authorList>
    </citation>
    <scope>NUCLEOTIDE SEQUENCE</scope>
    <source>
        <strain evidence="17">CHS0354</strain>
        <tissue evidence="17">Mantle</tissue>
    </source>
</reference>
<feature type="domain" description="Saposin B-type" evidence="16">
    <location>
        <begin position="62"/>
        <end position="146"/>
    </location>
</feature>
<dbReference type="GO" id="GO:0005764">
    <property type="term" value="C:lysosome"/>
    <property type="evidence" value="ECO:0007669"/>
    <property type="project" value="TreeGrafter"/>
</dbReference>
<feature type="binding site" evidence="13">
    <location>
        <position position="440"/>
    </location>
    <ligand>
        <name>Zn(2+)</name>
        <dbReference type="ChEBI" id="CHEBI:29105"/>
        <label>1</label>
    </ligand>
</feature>
<dbReference type="AlphaFoldDB" id="A0AAE0W9Y6"/>
<dbReference type="Gene3D" id="3.60.21.10">
    <property type="match status" value="1"/>
</dbReference>
<dbReference type="Pfam" id="PF00149">
    <property type="entry name" value="Metallophos"/>
    <property type="match status" value="1"/>
</dbReference>
<dbReference type="EMBL" id="JAEAOA010002346">
    <property type="protein sequence ID" value="KAK3606494.1"/>
    <property type="molecule type" value="Genomic_DNA"/>
</dbReference>
<feature type="binding site" evidence="13">
    <location>
        <position position="404"/>
    </location>
    <ligand>
        <name>Zn(2+)</name>
        <dbReference type="ChEBI" id="CHEBI:29105"/>
        <label>2</label>
    </ligand>
</feature>
<proteinExistence type="inferred from homology"/>
<comment type="catalytic activity">
    <reaction evidence="11">
        <text>a sphingomyelin + H2O = phosphocholine + an N-acylsphing-4-enine + H(+)</text>
        <dbReference type="Rhea" id="RHEA:19253"/>
        <dbReference type="ChEBI" id="CHEBI:15377"/>
        <dbReference type="ChEBI" id="CHEBI:15378"/>
        <dbReference type="ChEBI" id="CHEBI:17636"/>
        <dbReference type="ChEBI" id="CHEBI:52639"/>
        <dbReference type="ChEBI" id="CHEBI:295975"/>
        <dbReference type="EC" id="3.1.4.12"/>
    </reaction>
    <physiologicalReaction direction="left-to-right" evidence="11">
        <dbReference type="Rhea" id="RHEA:19254"/>
    </physiologicalReaction>
</comment>
<dbReference type="CDD" id="cd00842">
    <property type="entry name" value="MPP_ASMase"/>
    <property type="match status" value="1"/>
</dbReference>
<evidence type="ECO:0000256" key="12">
    <source>
        <dbReference type="PIRNR" id="PIRNR000948"/>
    </source>
</evidence>
<feature type="disulfide bond" evidence="14">
    <location>
        <begin position="364"/>
        <end position="412"/>
    </location>
</feature>
<evidence type="ECO:0000256" key="13">
    <source>
        <dbReference type="PIRSR" id="PIRSR000948-1"/>
    </source>
</evidence>
<feature type="disulfide bond" evidence="14">
    <location>
        <begin position="563"/>
        <end position="567"/>
    </location>
</feature>
<reference evidence="17" key="1">
    <citation type="journal article" date="2021" name="Genome Biol. Evol.">
        <title>A High-Quality Reference Genome for a Parasitic Bivalve with Doubly Uniparental Inheritance (Bivalvia: Unionida).</title>
        <authorList>
            <person name="Smith C.H."/>
        </authorList>
    </citation>
    <scope>NUCLEOTIDE SEQUENCE</scope>
    <source>
        <strain evidence="17">CHS0354</strain>
    </source>
</reference>
<keyword evidence="5 15" id="KW-0732">Signal</keyword>
<evidence type="ECO:0000313" key="18">
    <source>
        <dbReference type="Proteomes" id="UP001195483"/>
    </source>
</evidence>
<dbReference type="GO" id="GO:0061750">
    <property type="term" value="F:acid sphingomyelin phosphodiesterase activity"/>
    <property type="evidence" value="ECO:0007669"/>
    <property type="project" value="TreeGrafter"/>
</dbReference>
<feature type="binding site" evidence="13">
    <location>
        <position position="184"/>
    </location>
    <ligand>
        <name>Zn(2+)</name>
        <dbReference type="ChEBI" id="CHEBI:29105"/>
        <label>1</label>
    </ligand>
</feature>
<dbReference type="PANTHER" id="PTHR10340">
    <property type="entry name" value="SPHINGOMYELIN PHOSPHODIESTERASE"/>
    <property type="match status" value="1"/>
</dbReference>
<dbReference type="SUPFAM" id="SSF47862">
    <property type="entry name" value="Saposin"/>
    <property type="match status" value="1"/>
</dbReference>
<evidence type="ECO:0000256" key="15">
    <source>
        <dbReference type="SAM" id="SignalP"/>
    </source>
</evidence>
<dbReference type="Pfam" id="PF19272">
    <property type="entry name" value="ASMase_C"/>
    <property type="match status" value="1"/>
</dbReference>
<comment type="cofactor">
    <cofactor evidence="13">
        <name>Zn(2+)</name>
        <dbReference type="ChEBI" id="CHEBI:29105"/>
    </cofactor>
    <text evidence="13">Binds 2 Zn(2+) ions per subunit.</text>
</comment>
<feature type="binding site" evidence="13">
    <location>
        <position position="257"/>
    </location>
    <ligand>
        <name>Zn(2+)</name>
        <dbReference type="ChEBI" id="CHEBI:29105"/>
        <label>1</label>
    </ligand>
</feature>
<dbReference type="GO" id="GO:0046513">
    <property type="term" value="P:ceramide biosynthetic process"/>
    <property type="evidence" value="ECO:0007669"/>
    <property type="project" value="TreeGrafter"/>
</dbReference>
<evidence type="ECO:0000256" key="9">
    <source>
        <dbReference type="ARBA" id="ARBA00023180"/>
    </source>
</evidence>
<keyword evidence="4 13" id="KW-0479">Metal-binding</keyword>
<comment type="function">
    <text evidence="12">Converts sphingomyelin to ceramide.</text>
</comment>
<dbReference type="InterPro" id="IPR011160">
    <property type="entry name" value="Sphingomy_PDE"/>
</dbReference>
<gene>
    <name evidence="17" type="ORF">CHS0354_041445</name>
</gene>
<name>A0AAE0W9Y6_9BIVA</name>
<keyword evidence="9" id="KW-0325">Glycoprotein</keyword>
<accession>A0AAE0W9Y6</accession>
<evidence type="ECO:0000256" key="7">
    <source>
        <dbReference type="ARBA" id="ARBA00022833"/>
    </source>
</evidence>
<keyword evidence="10 12" id="KW-0326">Glycosidase</keyword>
<evidence type="ECO:0000256" key="10">
    <source>
        <dbReference type="ARBA" id="ARBA00023295"/>
    </source>
</evidence>